<sequence>MNRMEADGCATELSLRVSTIMLLYLSTLIPMVGHTLFWSPDNRLFFFCYPRCFYFTFALLPVESMISESTSVHRRFPHKLF</sequence>
<feature type="transmembrane region" description="Helical" evidence="1">
    <location>
        <begin position="44"/>
        <end position="66"/>
    </location>
</feature>
<organism evidence="2 3">
    <name type="scientific">Crepidotus variabilis</name>
    <dbReference type="NCBI Taxonomy" id="179855"/>
    <lineage>
        <taxon>Eukaryota</taxon>
        <taxon>Fungi</taxon>
        <taxon>Dikarya</taxon>
        <taxon>Basidiomycota</taxon>
        <taxon>Agaricomycotina</taxon>
        <taxon>Agaricomycetes</taxon>
        <taxon>Agaricomycetidae</taxon>
        <taxon>Agaricales</taxon>
        <taxon>Agaricineae</taxon>
        <taxon>Crepidotaceae</taxon>
        <taxon>Crepidotus</taxon>
    </lineage>
</organism>
<gene>
    <name evidence="2" type="ORF">CPB83DRAFT_662791</name>
</gene>
<dbReference type="AlphaFoldDB" id="A0A9P6EN44"/>
<keyword evidence="1" id="KW-0812">Transmembrane</keyword>
<reference evidence="2" key="1">
    <citation type="submission" date="2020-11" db="EMBL/GenBank/DDBJ databases">
        <authorList>
            <consortium name="DOE Joint Genome Institute"/>
            <person name="Ahrendt S."/>
            <person name="Riley R."/>
            <person name="Andreopoulos W."/>
            <person name="Labutti K."/>
            <person name="Pangilinan J."/>
            <person name="Ruiz-Duenas F.J."/>
            <person name="Barrasa J.M."/>
            <person name="Sanchez-Garcia M."/>
            <person name="Camarero S."/>
            <person name="Miyauchi S."/>
            <person name="Serrano A."/>
            <person name="Linde D."/>
            <person name="Babiker R."/>
            <person name="Drula E."/>
            <person name="Ayuso-Fernandez I."/>
            <person name="Pacheco R."/>
            <person name="Padilla G."/>
            <person name="Ferreira P."/>
            <person name="Barriuso J."/>
            <person name="Kellner H."/>
            <person name="Castanera R."/>
            <person name="Alfaro M."/>
            <person name="Ramirez L."/>
            <person name="Pisabarro A.G."/>
            <person name="Kuo A."/>
            <person name="Tritt A."/>
            <person name="Lipzen A."/>
            <person name="He G."/>
            <person name="Yan M."/>
            <person name="Ng V."/>
            <person name="Cullen D."/>
            <person name="Martin F."/>
            <person name="Rosso M.-N."/>
            <person name="Henrissat B."/>
            <person name="Hibbett D."/>
            <person name="Martinez A.T."/>
            <person name="Grigoriev I.V."/>
        </authorList>
    </citation>
    <scope>NUCLEOTIDE SEQUENCE</scope>
    <source>
        <strain evidence="2">CBS 506.95</strain>
    </source>
</reference>
<dbReference type="Proteomes" id="UP000807306">
    <property type="component" value="Unassembled WGS sequence"/>
</dbReference>
<keyword evidence="1" id="KW-1133">Transmembrane helix</keyword>
<proteinExistence type="predicted"/>
<comment type="caution">
    <text evidence="2">The sequence shown here is derived from an EMBL/GenBank/DDBJ whole genome shotgun (WGS) entry which is preliminary data.</text>
</comment>
<evidence type="ECO:0000256" key="1">
    <source>
        <dbReference type="SAM" id="Phobius"/>
    </source>
</evidence>
<evidence type="ECO:0000313" key="2">
    <source>
        <dbReference type="EMBL" id="KAF9532185.1"/>
    </source>
</evidence>
<accession>A0A9P6EN44</accession>
<evidence type="ECO:0000313" key="3">
    <source>
        <dbReference type="Proteomes" id="UP000807306"/>
    </source>
</evidence>
<name>A0A9P6EN44_9AGAR</name>
<protein>
    <submittedName>
        <fullName evidence="2">Uncharacterized protein</fullName>
    </submittedName>
</protein>
<keyword evidence="1" id="KW-0472">Membrane</keyword>
<feature type="transmembrane region" description="Helical" evidence="1">
    <location>
        <begin position="21"/>
        <end position="38"/>
    </location>
</feature>
<dbReference type="EMBL" id="MU157832">
    <property type="protein sequence ID" value="KAF9532185.1"/>
    <property type="molecule type" value="Genomic_DNA"/>
</dbReference>
<keyword evidence="3" id="KW-1185">Reference proteome</keyword>